<dbReference type="InterPro" id="IPR000620">
    <property type="entry name" value="EamA_dom"/>
</dbReference>
<name>A0A835EME3_9POAL</name>
<dbReference type="EMBL" id="JACEFO010001877">
    <property type="protein sequence ID" value="KAF8697142.1"/>
    <property type="molecule type" value="Genomic_DNA"/>
</dbReference>
<feature type="domain" description="EamA" evidence="8">
    <location>
        <begin position="7"/>
        <end position="147"/>
    </location>
</feature>
<accession>A0A835EME3</accession>
<comment type="similarity">
    <text evidence="2 6">Belongs to the drug/metabolite transporter (DMT) superfamily. Plant drug/metabolite exporter (P-DME) (TC 2.A.7.4) family.</text>
</comment>
<comment type="subcellular location">
    <subcellularLocation>
        <location evidence="1 6">Membrane</location>
        <topology evidence="1 6">Multi-pass membrane protein</topology>
    </subcellularLocation>
</comment>
<sequence>MDGKKPYIIAMIIQVIYTGMFVINKAALDHGMNSYIFIFYRQALASLFLLPIAVLLERKNARSMSFLLLTKLFVCALIGITATMNLYNVGLMLTSPTVSSATGNSIIVFTFCLAWLLRMEEVKLRSRSGIAKLAGVALSIAGVLVIALYTGPLLSPLNHHSAFRGATISSTAVHHPSRAVWIKGVFLAVLGVLSWSLWIVLQAAVLKEFPNKLLVTVTQSVFSVGQSFVVAVIAERDFSKWKLRPDIGLLAIGYSGLVVFGVSYYLQAWCVEMKGPVFLAAWAPVGLILTIFCSSFFLGDMVPLGSVIGGILLSGGLYSVLWAKSKDTNNKNISPSNIEVIATNGASQDELVYNGPEEKKNKHWEEDGHATSAPIVGEV</sequence>
<evidence type="ECO:0000313" key="10">
    <source>
        <dbReference type="Proteomes" id="UP000636709"/>
    </source>
</evidence>
<dbReference type="Pfam" id="PF00892">
    <property type="entry name" value="EamA"/>
    <property type="match status" value="2"/>
</dbReference>
<feature type="transmembrane region" description="Helical" evidence="6">
    <location>
        <begin position="246"/>
        <end position="266"/>
    </location>
</feature>
<dbReference type="OrthoDB" id="689368at2759"/>
<evidence type="ECO:0000256" key="7">
    <source>
        <dbReference type="SAM" id="MobiDB-lite"/>
    </source>
</evidence>
<keyword evidence="4 6" id="KW-1133">Transmembrane helix</keyword>
<dbReference type="InterPro" id="IPR030184">
    <property type="entry name" value="WAT1-related"/>
</dbReference>
<dbReference type="AlphaFoldDB" id="A0A835EME3"/>
<evidence type="ECO:0000256" key="5">
    <source>
        <dbReference type="ARBA" id="ARBA00023136"/>
    </source>
</evidence>
<feature type="compositionally biased region" description="Basic and acidic residues" evidence="7">
    <location>
        <begin position="357"/>
        <end position="369"/>
    </location>
</feature>
<proteinExistence type="inferred from homology"/>
<dbReference type="GO" id="GO:0016020">
    <property type="term" value="C:membrane"/>
    <property type="evidence" value="ECO:0007669"/>
    <property type="project" value="UniProtKB-SubCell"/>
</dbReference>
<feature type="domain" description="EamA" evidence="8">
    <location>
        <begin position="183"/>
        <end position="321"/>
    </location>
</feature>
<dbReference type="GO" id="GO:0022857">
    <property type="term" value="F:transmembrane transporter activity"/>
    <property type="evidence" value="ECO:0007669"/>
    <property type="project" value="InterPro"/>
</dbReference>
<feature type="transmembrane region" description="Helical" evidence="6">
    <location>
        <begin position="304"/>
        <end position="323"/>
    </location>
</feature>
<evidence type="ECO:0000256" key="6">
    <source>
        <dbReference type="RuleBase" id="RU363077"/>
    </source>
</evidence>
<dbReference type="InterPro" id="IPR037185">
    <property type="entry name" value="EmrE-like"/>
</dbReference>
<feature type="transmembrane region" description="Helical" evidence="6">
    <location>
        <begin position="34"/>
        <end position="56"/>
    </location>
</feature>
<dbReference type="SUPFAM" id="SSF103481">
    <property type="entry name" value="Multidrug resistance efflux transporter EmrE"/>
    <property type="match status" value="2"/>
</dbReference>
<evidence type="ECO:0000256" key="4">
    <source>
        <dbReference type="ARBA" id="ARBA00022989"/>
    </source>
</evidence>
<evidence type="ECO:0000259" key="8">
    <source>
        <dbReference type="Pfam" id="PF00892"/>
    </source>
</evidence>
<evidence type="ECO:0000256" key="3">
    <source>
        <dbReference type="ARBA" id="ARBA00022692"/>
    </source>
</evidence>
<dbReference type="PANTHER" id="PTHR31218">
    <property type="entry name" value="WAT1-RELATED PROTEIN"/>
    <property type="match status" value="1"/>
</dbReference>
<reference evidence="9" key="1">
    <citation type="submission" date="2020-07" db="EMBL/GenBank/DDBJ databases">
        <title>Genome sequence and genetic diversity analysis of an under-domesticated orphan crop, white fonio (Digitaria exilis).</title>
        <authorList>
            <person name="Bennetzen J.L."/>
            <person name="Chen S."/>
            <person name="Ma X."/>
            <person name="Wang X."/>
            <person name="Yssel A.E.J."/>
            <person name="Chaluvadi S.R."/>
            <person name="Johnson M."/>
            <person name="Gangashetty P."/>
            <person name="Hamidou F."/>
            <person name="Sanogo M.D."/>
            <person name="Zwaenepoel A."/>
            <person name="Wallace J."/>
            <person name="Van De Peer Y."/>
            <person name="Van Deynze A."/>
        </authorList>
    </citation>
    <scope>NUCLEOTIDE SEQUENCE</scope>
    <source>
        <tissue evidence="9">Leaves</tissue>
    </source>
</reference>
<feature type="transmembrane region" description="Helical" evidence="6">
    <location>
        <begin position="68"/>
        <end position="87"/>
    </location>
</feature>
<feature type="region of interest" description="Disordered" evidence="7">
    <location>
        <begin position="357"/>
        <end position="379"/>
    </location>
</feature>
<evidence type="ECO:0000256" key="2">
    <source>
        <dbReference type="ARBA" id="ARBA00007635"/>
    </source>
</evidence>
<feature type="transmembrane region" description="Helical" evidence="6">
    <location>
        <begin position="180"/>
        <end position="201"/>
    </location>
</feature>
<feature type="transmembrane region" description="Helical" evidence="6">
    <location>
        <begin position="7"/>
        <end position="28"/>
    </location>
</feature>
<feature type="transmembrane region" description="Helical" evidence="6">
    <location>
        <begin position="99"/>
        <end position="117"/>
    </location>
</feature>
<gene>
    <name evidence="9" type="ORF">HU200_036136</name>
</gene>
<feature type="transmembrane region" description="Helical" evidence="6">
    <location>
        <begin position="213"/>
        <end position="234"/>
    </location>
</feature>
<feature type="transmembrane region" description="Helical" evidence="6">
    <location>
        <begin position="129"/>
        <end position="149"/>
    </location>
</feature>
<keyword evidence="3 6" id="KW-0812">Transmembrane</keyword>
<evidence type="ECO:0000313" key="9">
    <source>
        <dbReference type="EMBL" id="KAF8697142.1"/>
    </source>
</evidence>
<keyword evidence="10" id="KW-1185">Reference proteome</keyword>
<organism evidence="9 10">
    <name type="scientific">Digitaria exilis</name>
    <dbReference type="NCBI Taxonomy" id="1010633"/>
    <lineage>
        <taxon>Eukaryota</taxon>
        <taxon>Viridiplantae</taxon>
        <taxon>Streptophyta</taxon>
        <taxon>Embryophyta</taxon>
        <taxon>Tracheophyta</taxon>
        <taxon>Spermatophyta</taxon>
        <taxon>Magnoliopsida</taxon>
        <taxon>Liliopsida</taxon>
        <taxon>Poales</taxon>
        <taxon>Poaceae</taxon>
        <taxon>PACMAD clade</taxon>
        <taxon>Panicoideae</taxon>
        <taxon>Panicodae</taxon>
        <taxon>Paniceae</taxon>
        <taxon>Anthephorinae</taxon>
        <taxon>Digitaria</taxon>
    </lineage>
</organism>
<comment type="caution">
    <text evidence="9">The sequence shown here is derived from an EMBL/GenBank/DDBJ whole genome shotgun (WGS) entry which is preliminary data.</text>
</comment>
<dbReference type="Proteomes" id="UP000636709">
    <property type="component" value="Unassembled WGS sequence"/>
</dbReference>
<protein>
    <recommendedName>
        <fullName evidence="6">WAT1-related protein</fullName>
    </recommendedName>
</protein>
<feature type="transmembrane region" description="Helical" evidence="6">
    <location>
        <begin position="278"/>
        <end position="298"/>
    </location>
</feature>
<evidence type="ECO:0000256" key="1">
    <source>
        <dbReference type="ARBA" id="ARBA00004141"/>
    </source>
</evidence>
<keyword evidence="5 6" id="KW-0472">Membrane</keyword>